<protein>
    <submittedName>
        <fullName evidence="3">Uncharacterized protein</fullName>
    </submittedName>
</protein>
<name>H1YWC6_9EURY</name>
<keyword evidence="4" id="KW-1185">Reference proteome</keyword>
<dbReference type="RefSeq" id="WP_004076563.1">
    <property type="nucleotide sequence ID" value="NZ_CM001436.1"/>
</dbReference>
<dbReference type="OrthoDB" id="111367at2157"/>
<dbReference type="EMBL" id="CM001436">
    <property type="protein sequence ID" value="EHQ34848.1"/>
    <property type="molecule type" value="Genomic_DNA"/>
</dbReference>
<accession>H1YWC6</accession>
<dbReference type="AlphaFoldDB" id="H1YWC6"/>
<dbReference type="HOGENOM" id="CLU_1259100_0_0_2"/>
<gene>
    <name evidence="3" type="ORF">Metlim_0725</name>
</gene>
<evidence type="ECO:0000313" key="4">
    <source>
        <dbReference type="Proteomes" id="UP000005741"/>
    </source>
</evidence>
<feature type="compositionally biased region" description="Basic and acidic residues" evidence="2">
    <location>
        <begin position="190"/>
        <end position="201"/>
    </location>
</feature>
<feature type="compositionally biased region" description="Basic and acidic residues" evidence="2">
    <location>
        <begin position="102"/>
        <end position="156"/>
    </location>
</feature>
<dbReference type="InParanoid" id="H1YWC6"/>
<sequence length="219" mass="25019">MDINDSSARIRDLEHTVGEKEREIEMLKDSIREMNGANPVSDERVKALEVQVSEMKSTNPANDERVKALERQVNEMSGMVRGLTAEMLDLKAWIQKLSKSLDDKSAENRRVVADKKRESAAVKDPKKYPVPEKPVDVAVKKTEDSRRREEKDRSEEVLIIQPDGTMKPERMKGDGMIIADNRGGHIPARRASERDPRDRKPLIYADDDDDSVEITRKRK</sequence>
<proteinExistence type="predicted"/>
<evidence type="ECO:0000256" key="1">
    <source>
        <dbReference type="SAM" id="Coils"/>
    </source>
</evidence>
<dbReference type="Gene3D" id="1.10.287.1490">
    <property type="match status" value="1"/>
</dbReference>
<reference evidence="3 4" key="1">
    <citation type="submission" date="2011-10" db="EMBL/GenBank/DDBJ databases">
        <title>The Improved High-Quality Draft genome of Methanoplanus limicola DSM 2279.</title>
        <authorList>
            <consortium name="US DOE Joint Genome Institute (JGI-PGF)"/>
            <person name="Lucas S."/>
            <person name="Copeland A."/>
            <person name="Lapidus A."/>
            <person name="Glavina del Rio T."/>
            <person name="Dalin E."/>
            <person name="Tice H."/>
            <person name="Bruce D."/>
            <person name="Goodwin L."/>
            <person name="Pitluck S."/>
            <person name="Peters L."/>
            <person name="Mikhailova N."/>
            <person name="Lu M."/>
            <person name="Kyrpides N."/>
            <person name="Mavromatis K."/>
            <person name="Ivanova N."/>
            <person name="Markowitz V."/>
            <person name="Cheng J.-F."/>
            <person name="Hugenholtz P."/>
            <person name="Woyke T."/>
            <person name="Wu D."/>
            <person name="Wirth R."/>
            <person name="Brambilla E.-M."/>
            <person name="Klenk H.-P."/>
            <person name="Eisen J.A."/>
        </authorList>
    </citation>
    <scope>NUCLEOTIDE SEQUENCE [LARGE SCALE GENOMIC DNA]</scope>
    <source>
        <strain evidence="3 4">DSM 2279</strain>
    </source>
</reference>
<dbReference type="InterPro" id="IPR055940">
    <property type="entry name" value="DUF7518"/>
</dbReference>
<dbReference type="STRING" id="937775.Metlim_0725"/>
<dbReference type="Proteomes" id="UP000005741">
    <property type="component" value="Chromosome"/>
</dbReference>
<feature type="region of interest" description="Disordered" evidence="2">
    <location>
        <begin position="102"/>
        <end position="219"/>
    </location>
</feature>
<dbReference type="Pfam" id="PF24362">
    <property type="entry name" value="DUF7518"/>
    <property type="match status" value="1"/>
</dbReference>
<evidence type="ECO:0000313" key="3">
    <source>
        <dbReference type="EMBL" id="EHQ34848.1"/>
    </source>
</evidence>
<organism evidence="3 4">
    <name type="scientific">Methanoplanus limicola DSM 2279</name>
    <dbReference type="NCBI Taxonomy" id="937775"/>
    <lineage>
        <taxon>Archaea</taxon>
        <taxon>Methanobacteriati</taxon>
        <taxon>Methanobacteriota</taxon>
        <taxon>Stenosarchaea group</taxon>
        <taxon>Methanomicrobia</taxon>
        <taxon>Methanomicrobiales</taxon>
        <taxon>Methanomicrobiaceae</taxon>
        <taxon>Methanoplanus</taxon>
    </lineage>
</organism>
<evidence type="ECO:0000256" key="2">
    <source>
        <dbReference type="SAM" id="MobiDB-lite"/>
    </source>
</evidence>
<keyword evidence="1" id="KW-0175">Coiled coil</keyword>
<feature type="coiled-coil region" evidence="1">
    <location>
        <begin position="3"/>
        <end position="37"/>
    </location>
</feature>